<proteinExistence type="predicted"/>
<dbReference type="EMBL" id="CM046115">
    <property type="protein sequence ID" value="KAI8440879.1"/>
    <property type="molecule type" value="Genomic_DNA"/>
</dbReference>
<dbReference type="Proteomes" id="UP001064048">
    <property type="component" value="Chromosome 15"/>
</dbReference>
<accession>A0ACC0KWZ0</accession>
<keyword evidence="2" id="KW-1185">Reference proteome</keyword>
<gene>
    <name evidence="1" type="ORF">MSG28_009181</name>
</gene>
<evidence type="ECO:0000313" key="2">
    <source>
        <dbReference type="Proteomes" id="UP001064048"/>
    </source>
</evidence>
<organism evidence="1 2">
    <name type="scientific">Choristoneura fumiferana</name>
    <name type="common">Spruce budworm moth</name>
    <name type="synonym">Archips fumiferana</name>
    <dbReference type="NCBI Taxonomy" id="7141"/>
    <lineage>
        <taxon>Eukaryota</taxon>
        <taxon>Metazoa</taxon>
        <taxon>Ecdysozoa</taxon>
        <taxon>Arthropoda</taxon>
        <taxon>Hexapoda</taxon>
        <taxon>Insecta</taxon>
        <taxon>Pterygota</taxon>
        <taxon>Neoptera</taxon>
        <taxon>Endopterygota</taxon>
        <taxon>Lepidoptera</taxon>
        <taxon>Glossata</taxon>
        <taxon>Ditrysia</taxon>
        <taxon>Tortricoidea</taxon>
        <taxon>Tortricidae</taxon>
        <taxon>Tortricinae</taxon>
        <taxon>Choristoneura</taxon>
    </lineage>
</organism>
<evidence type="ECO:0000313" key="1">
    <source>
        <dbReference type="EMBL" id="KAI8440879.1"/>
    </source>
</evidence>
<protein>
    <submittedName>
        <fullName evidence="1">Uncharacterized protein</fullName>
    </submittedName>
</protein>
<sequence>MVVAIRADLAQGPTTCALSMVLQVVGPCARSARVATTILFGNPAVKQQCLHCCVSDWRTKIKAMRSDSDEDAHLYLETNPYRRTTMNFDDIFARSLTTLLLADQTSSSSTTEEDFHLTIPTQYIDNPKTQSSRVTPTLHVHLTSPSPTSKKSRRRKTTTEEYIEEIKPTKITTTTLKYQRGVLDLLFPAARVKGFKSFFDGFRKILSHTFK</sequence>
<reference evidence="1 2" key="1">
    <citation type="journal article" date="2022" name="Genome Biol. Evol.">
        <title>The Spruce Budworm Genome: Reconstructing the Evolutionary History of Antifreeze Proteins.</title>
        <authorList>
            <person name="Beliveau C."/>
            <person name="Gagne P."/>
            <person name="Picq S."/>
            <person name="Vernygora O."/>
            <person name="Keeling C.I."/>
            <person name="Pinkney K."/>
            <person name="Doucet D."/>
            <person name="Wen F."/>
            <person name="Johnston J.S."/>
            <person name="Maaroufi H."/>
            <person name="Boyle B."/>
            <person name="Laroche J."/>
            <person name="Dewar K."/>
            <person name="Juretic N."/>
            <person name="Blackburn G."/>
            <person name="Nisole A."/>
            <person name="Brunet B."/>
            <person name="Brandao M."/>
            <person name="Lumley L."/>
            <person name="Duan J."/>
            <person name="Quan G."/>
            <person name="Lucarotti C.J."/>
            <person name="Roe A.D."/>
            <person name="Sperling F.A.H."/>
            <person name="Levesque R.C."/>
            <person name="Cusson M."/>
        </authorList>
    </citation>
    <scope>NUCLEOTIDE SEQUENCE [LARGE SCALE GENOMIC DNA]</scope>
    <source>
        <strain evidence="1">Glfc:IPQL:Cfum</strain>
    </source>
</reference>
<comment type="caution">
    <text evidence="1">The sequence shown here is derived from an EMBL/GenBank/DDBJ whole genome shotgun (WGS) entry which is preliminary data.</text>
</comment>
<name>A0ACC0KWZ0_CHOFU</name>